<sequence length="69" mass="7533">MPTVVSADDRSAVVGIGMEPNHRLDRLGRSTLHLITLGADLRERGIGLKGDHQDVVGAEPRQHQIELRA</sequence>
<name>A0A1H4VWI8_9NOCA</name>
<organism evidence="1 2">
    <name type="scientific">Rhodococcus koreensis</name>
    <dbReference type="NCBI Taxonomy" id="99653"/>
    <lineage>
        <taxon>Bacteria</taxon>
        <taxon>Bacillati</taxon>
        <taxon>Actinomycetota</taxon>
        <taxon>Actinomycetes</taxon>
        <taxon>Mycobacteriales</taxon>
        <taxon>Nocardiaceae</taxon>
        <taxon>Rhodococcus</taxon>
    </lineage>
</organism>
<evidence type="ECO:0000313" key="1">
    <source>
        <dbReference type="EMBL" id="SEC85315.1"/>
    </source>
</evidence>
<gene>
    <name evidence="1" type="ORF">SAMN04490239_5720</name>
</gene>
<protein>
    <submittedName>
        <fullName evidence="1">Uncharacterized protein</fullName>
    </submittedName>
</protein>
<accession>A0A1H4VWI8</accession>
<dbReference type="AlphaFoldDB" id="A0A1H4VWI8"/>
<evidence type="ECO:0000313" key="2">
    <source>
        <dbReference type="Proteomes" id="UP000183561"/>
    </source>
</evidence>
<dbReference type="EMBL" id="FNSV01000005">
    <property type="protein sequence ID" value="SEC85315.1"/>
    <property type="molecule type" value="Genomic_DNA"/>
</dbReference>
<reference evidence="2" key="1">
    <citation type="submission" date="2016-10" db="EMBL/GenBank/DDBJ databases">
        <authorList>
            <person name="Varghese N."/>
            <person name="Submissions S."/>
        </authorList>
    </citation>
    <scope>NUCLEOTIDE SEQUENCE [LARGE SCALE GENOMIC DNA]</scope>
    <source>
        <strain evidence="2">DSM 44498</strain>
    </source>
</reference>
<proteinExistence type="predicted"/>
<dbReference type="Proteomes" id="UP000183561">
    <property type="component" value="Unassembled WGS sequence"/>
</dbReference>
<keyword evidence="2" id="KW-1185">Reference proteome</keyword>
<dbReference type="RefSeq" id="WP_072944954.1">
    <property type="nucleotide sequence ID" value="NZ_FNSV01000005.1"/>
</dbReference>